<keyword evidence="14" id="KW-1185">Reference proteome</keyword>
<evidence type="ECO:0000256" key="3">
    <source>
        <dbReference type="ARBA" id="ARBA00010236"/>
    </source>
</evidence>
<keyword evidence="5 11" id="KW-0812">Transmembrane</keyword>
<feature type="domain" description="Sulfotransferase" evidence="12">
    <location>
        <begin position="55"/>
        <end position="233"/>
    </location>
</feature>
<proteinExistence type="inferred from homology"/>
<evidence type="ECO:0000259" key="12">
    <source>
        <dbReference type="Pfam" id="PF00685"/>
    </source>
</evidence>
<dbReference type="SUPFAM" id="SSF52540">
    <property type="entry name" value="P-loop containing nucleoside triphosphate hydrolases"/>
    <property type="match status" value="1"/>
</dbReference>
<dbReference type="InterPro" id="IPR000863">
    <property type="entry name" value="Sulfotransferase_dom"/>
</dbReference>
<dbReference type="Pfam" id="PF06990">
    <property type="entry name" value="Gal-3-0_sulfotr"/>
    <property type="match status" value="1"/>
</dbReference>
<dbReference type="EMBL" id="FN653018">
    <property type="protein sequence ID" value="CBY21805.1"/>
    <property type="molecule type" value="Genomic_DNA"/>
</dbReference>
<comment type="similarity">
    <text evidence="3">Belongs to the WSCD family.</text>
</comment>
<dbReference type="InterPro" id="IPR051589">
    <property type="entry name" value="Sialate-O-sulfotransferase"/>
</dbReference>
<keyword evidence="10" id="KW-0325">Glycoprotein</keyword>
<comment type="similarity">
    <text evidence="2">Belongs to the galactose-3-O-sulfotransferase family.</text>
</comment>
<keyword evidence="7 11" id="KW-1133">Transmembrane helix</keyword>
<feature type="transmembrane region" description="Helical" evidence="11">
    <location>
        <begin position="6"/>
        <end position="28"/>
    </location>
</feature>
<evidence type="ECO:0000256" key="4">
    <source>
        <dbReference type="ARBA" id="ARBA00022679"/>
    </source>
</evidence>
<accession>E4WWR3</accession>
<keyword evidence="9 11" id="KW-0472">Membrane</keyword>
<dbReference type="Proteomes" id="UP000001307">
    <property type="component" value="Unassembled WGS sequence"/>
</dbReference>
<dbReference type="GO" id="GO:0009247">
    <property type="term" value="P:glycolipid biosynthetic process"/>
    <property type="evidence" value="ECO:0007669"/>
    <property type="project" value="InterPro"/>
</dbReference>
<sequence>MIFFYRKLFFFFIASLIFSFTFLTVYHVRKVISYEKIKRIDKRKQIGDINAFPLVLLVSLPGSGNTWLRQLFEETSGFYTGSVYNDMSLFEGGMYGEALRFEDGQTPLVKTHSTSAPNRNFSKAQGFVLLIRNPYDSTVSEWRRTRSKSHTGIPNEQVFSDGLWDIFARKNLHHWRQLVYETVNLASKLQKKVHLIYYESLLKNSTFELEELFEFYEMELNWKPELTKVEKFEGRFHREKQTNGMDYFSNELTEIGEYNIELLHDFMEEMRFPVFNKSDYLRGNKSIDRMKDDITKNKNVAARYKTSLSSSKQKCELEEKYYEDPTKLWRSECSPQDGVIFLRKHKSASSTLKAMVEKYLFSIGVESELPNAGPQGGCFPARFDERCWAGSKRNEPVQAMTFHFRWNMEYLPAVLDKNRRRVKIFTSIRDPLAVFRSTTNFFNREEMVNTCQFACWEEPYRSLLGKSPKNATLNEVIESMPEKFNFSLPQFFRVYNMQSFELGLSHTRMNDSKYVAEKLLKLEKQFDLVILAEYFIEGVVLLKHMLCCEYVELFIENKNVREYEKSELTAKQMQIFKDFHQADLQMYKFFEKSLRRKIQAFGKEVSFESFVLLLILKNFEKEKQLALETFRKCEAKELDCSLTRKRFRKILFRGPL</sequence>
<evidence type="ECO:0000256" key="9">
    <source>
        <dbReference type="ARBA" id="ARBA00023136"/>
    </source>
</evidence>
<dbReference type="GO" id="GO:0001733">
    <property type="term" value="F:galactosylceramide sulfotransferase activity"/>
    <property type="evidence" value="ECO:0007669"/>
    <property type="project" value="InterPro"/>
</dbReference>
<organism evidence="13">
    <name type="scientific">Oikopleura dioica</name>
    <name type="common">Tunicate</name>
    <dbReference type="NCBI Taxonomy" id="34765"/>
    <lineage>
        <taxon>Eukaryota</taxon>
        <taxon>Metazoa</taxon>
        <taxon>Chordata</taxon>
        <taxon>Tunicata</taxon>
        <taxon>Appendicularia</taxon>
        <taxon>Copelata</taxon>
        <taxon>Oikopleuridae</taxon>
        <taxon>Oikopleura</taxon>
    </lineage>
</organism>
<keyword evidence="6" id="KW-0735">Signal-anchor</keyword>
<evidence type="ECO:0000256" key="10">
    <source>
        <dbReference type="ARBA" id="ARBA00023180"/>
    </source>
</evidence>
<evidence type="ECO:0000256" key="11">
    <source>
        <dbReference type="SAM" id="Phobius"/>
    </source>
</evidence>
<dbReference type="PANTHER" id="PTHR45964">
    <property type="entry name" value="WSCD FAMILY MEMBER CG9164"/>
    <property type="match status" value="1"/>
</dbReference>
<keyword evidence="4" id="KW-0808">Transferase</keyword>
<dbReference type="PANTHER" id="PTHR45964:SF5">
    <property type="entry name" value="WSCD FAMILY MEMBER CG9164"/>
    <property type="match status" value="1"/>
</dbReference>
<dbReference type="OrthoDB" id="5985073at2759"/>
<evidence type="ECO:0000256" key="8">
    <source>
        <dbReference type="ARBA" id="ARBA00023034"/>
    </source>
</evidence>
<keyword evidence="8" id="KW-0333">Golgi apparatus</keyword>
<dbReference type="InterPro" id="IPR009729">
    <property type="entry name" value="Gal-3-0_sulfotransfrase"/>
</dbReference>
<evidence type="ECO:0000256" key="2">
    <source>
        <dbReference type="ARBA" id="ARBA00008124"/>
    </source>
</evidence>
<dbReference type="Pfam" id="PF00685">
    <property type="entry name" value="Sulfotransfer_1"/>
    <property type="match status" value="1"/>
</dbReference>
<comment type="subcellular location">
    <subcellularLocation>
        <location evidence="1">Golgi apparatus membrane</location>
        <topology evidence="1">Single-pass type II membrane protein</topology>
    </subcellularLocation>
</comment>
<evidence type="ECO:0000256" key="7">
    <source>
        <dbReference type="ARBA" id="ARBA00022989"/>
    </source>
</evidence>
<protein>
    <recommendedName>
        <fullName evidence="12">Sulfotransferase domain-containing protein</fullName>
    </recommendedName>
</protein>
<name>E4WWR3_OIKDI</name>
<reference evidence="13" key="1">
    <citation type="journal article" date="2010" name="Science">
        <title>Plasticity of animal genome architecture unmasked by rapid evolution of a pelagic tunicate.</title>
        <authorList>
            <person name="Denoeud F."/>
            <person name="Henriet S."/>
            <person name="Mungpakdee S."/>
            <person name="Aury J.M."/>
            <person name="Da Silva C."/>
            <person name="Brinkmann H."/>
            <person name="Mikhaleva J."/>
            <person name="Olsen L.C."/>
            <person name="Jubin C."/>
            <person name="Canestro C."/>
            <person name="Bouquet J.M."/>
            <person name="Danks G."/>
            <person name="Poulain J."/>
            <person name="Campsteijn C."/>
            <person name="Adamski M."/>
            <person name="Cross I."/>
            <person name="Yadetie F."/>
            <person name="Muffato M."/>
            <person name="Louis A."/>
            <person name="Butcher S."/>
            <person name="Tsagkogeorga G."/>
            <person name="Konrad A."/>
            <person name="Singh S."/>
            <person name="Jensen M.F."/>
            <person name="Cong E.H."/>
            <person name="Eikeseth-Otteraa H."/>
            <person name="Noel B."/>
            <person name="Anthouard V."/>
            <person name="Porcel B.M."/>
            <person name="Kachouri-Lafond R."/>
            <person name="Nishino A."/>
            <person name="Ugolini M."/>
            <person name="Chourrout P."/>
            <person name="Nishida H."/>
            <person name="Aasland R."/>
            <person name="Huzurbazar S."/>
            <person name="Westhof E."/>
            <person name="Delsuc F."/>
            <person name="Lehrach H."/>
            <person name="Reinhardt R."/>
            <person name="Weissenbach J."/>
            <person name="Roy S.W."/>
            <person name="Artiguenave F."/>
            <person name="Postlethwait J.H."/>
            <person name="Manak J.R."/>
            <person name="Thompson E.M."/>
            <person name="Jaillon O."/>
            <person name="Du Pasquier L."/>
            <person name="Boudinot P."/>
            <person name="Liberles D.A."/>
            <person name="Volff J.N."/>
            <person name="Philippe H."/>
            <person name="Lenhard B."/>
            <person name="Roest Crollius H."/>
            <person name="Wincker P."/>
            <person name="Chourrout D."/>
        </authorList>
    </citation>
    <scope>NUCLEOTIDE SEQUENCE [LARGE SCALE GENOMIC DNA]</scope>
</reference>
<evidence type="ECO:0000256" key="5">
    <source>
        <dbReference type="ARBA" id="ARBA00022692"/>
    </source>
</evidence>
<gene>
    <name evidence="13" type="ORF">GSOID_T00011332001</name>
</gene>
<evidence type="ECO:0000256" key="6">
    <source>
        <dbReference type="ARBA" id="ARBA00022968"/>
    </source>
</evidence>
<dbReference type="GO" id="GO:0000139">
    <property type="term" value="C:Golgi membrane"/>
    <property type="evidence" value="ECO:0007669"/>
    <property type="project" value="UniProtKB-SubCell"/>
</dbReference>
<dbReference type="Gene3D" id="3.40.50.300">
    <property type="entry name" value="P-loop containing nucleotide triphosphate hydrolases"/>
    <property type="match status" value="2"/>
</dbReference>
<evidence type="ECO:0000313" key="14">
    <source>
        <dbReference type="Proteomes" id="UP000001307"/>
    </source>
</evidence>
<dbReference type="InParanoid" id="E4WWR3"/>
<dbReference type="AlphaFoldDB" id="E4WWR3"/>
<dbReference type="InterPro" id="IPR027417">
    <property type="entry name" value="P-loop_NTPase"/>
</dbReference>
<evidence type="ECO:0000256" key="1">
    <source>
        <dbReference type="ARBA" id="ARBA00004323"/>
    </source>
</evidence>
<evidence type="ECO:0000313" key="13">
    <source>
        <dbReference type="EMBL" id="CBY21805.1"/>
    </source>
</evidence>
<feature type="transmembrane region" description="Helical" evidence="11">
    <location>
        <begin position="49"/>
        <end position="68"/>
    </location>
</feature>